<evidence type="ECO:0000313" key="4">
    <source>
        <dbReference type="EMBL" id="PIK41235.1"/>
    </source>
</evidence>
<feature type="region of interest" description="Disordered" evidence="2">
    <location>
        <begin position="1"/>
        <end position="27"/>
    </location>
</feature>
<dbReference type="Gene3D" id="1.10.238.10">
    <property type="entry name" value="EF-hand"/>
    <property type="match status" value="1"/>
</dbReference>
<dbReference type="GO" id="GO:0004435">
    <property type="term" value="F:phosphatidylinositol-4,5-bisphosphate phospholipase C activity"/>
    <property type="evidence" value="ECO:0007669"/>
    <property type="project" value="UniProtKB-EC"/>
</dbReference>
<dbReference type="GO" id="GO:0051209">
    <property type="term" value="P:release of sequestered calcium ion into cytosol"/>
    <property type="evidence" value="ECO:0007669"/>
    <property type="project" value="TreeGrafter"/>
</dbReference>
<feature type="compositionally biased region" description="Basic and acidic residues" evidence="2">
    <location>
        <begin position="963"/>
        <end position="976"/>
    </location>
</feature>
<feature type="region of interest" description="Disordered" evidence="2">
    <location>
        <begin position="614"/>
        <end position="1018"/>
    </location>
</feature>
<dbReference type="GO" id="GO:0048015">
    <property type="term" value="P:phosphatidylinositol-mediated signaling"/>
    <property type="evidence" value="ECO:0007669"/>
    <property type="project" value="TreeGrafter"/>
</dbReference>
<gene>
    <name evidence="4" type="ORF">BSL78_21913</name>
</gene>
<dbReference type="SMART" id="SM00148">
    <property type="entry name" value="PLCXc"/>
    <property type="match status" value="1"/>
</dbReference>
<keyword evidence="5" id="KW-1185">Reference proteome</keyword>
<feature type="domain" description="Phosphatidylinositol-specific phospholipase C X" evidence="3">
    <location>
        <begin position="332"/>
        <end position="480"/>
    </location>
</feature>
<evidence type="ECO:0000313" key="5">
    <source>
        <dbReference type="Proteomes" id="UP000230750"/>
    </source>
</evidence>
<dbReference type="PRINTS" id="PR00390">
    <property type="entry name" value="PHPHLIPASEC"/>
</dbReference>
<dbReference type="OrthoDB" id="7606104at2759"/>
<feature type="compositionally biased region" description="Acidic residues" evidence="2">
    <location>
        <begin position="826"/>
        <end position="847"/>
    </location>
</feature>
<dbReference type="Gene3D" id="3.20.20.190">
    <property type="entry name" value="Phosphatidylinositol (PI) phosphodiesterase"/>
    <property type="match status" value="1"/>
</dbReference>
<evidence type="ECO:0000259" key="3">
    <source>
        <dbReference type="SMART" id="SM00148"/>
    </source>
</evidence>
<dbReference type="PANTHER" id="PTHR10336:SF6">
    <property type="entry name" value="1-PHOSPHATIDYLINOSITOL 4,5-BISPHOSPHATE PHOSPHODIESTERASE EPSILON-1"/>
    <property type="match status" value="1"/>
</dbReference>
<keyword evidence="1" id="KW-0442">Lipid degradation</keyword>
<comment type="caution">
    <text evidence="4">The sequence shown here is derived from an EMBL/GenBank/DDBJ whole genome shotgun (WGS) entry which is preliminary data.</text>
</comment>
<feature type="compositionally biased region" description="Basic and acidic residues" evidence="2">
    <location>
        <begin position="923"/>
        <end position="934"/>
    </location>
</feature>
<organism evidence="4 5">
    <name type="scientific">Stichopus japonicus</name>
    <name type="common">Sea cucumber</name>
    <dbReference type="NCBI Taxonomy" id="307972"/>
    <lineage>
        <taxon>Eukaryota</taxon>
        <taxon>Metazoa</taxon>
        <taxon>Echinodermata</taxon>
        <taxon>Eleutherozoa</taxon>
        <taxon>Echinozoa</taxon>
        <taxon>Holothuroidea</taxon>
        <taxon>Aspidochirotacea</taxon>
        <taxon>Aspidochirotida</taxon>
        <taxon>Stichopodidae</taxon>
        <taxon>Apostichopus</taxon>
    </lineage>
</organism>
<dbReference type="InterPro" id="IPR001192">
    <property type="entry name" value="PI-PLC_fam"/>
</dbReference>
<feature type="compositionally biased region" description="Acidic residues" evidence="2">
    <location>
        <begin position="948"/>
        <end position="962"/>
    </location>
</feature>
<feature type="compositionally biased region" description="Basic residues" evidence="2">
    <location>
        <begin position="76"/>
        <end position="87"/>
    </location>
</feature>
<feature type="compositionally biased region" description="Acidic residues" evidence="2">
    <location>
        <begin position="102"/>
        <end position="123"/>
    </location>
</feature>
<feature type="compositionally biased region" description="Basic and acidic residues" evidence="2">
    <location>
        <begin position="797"/>
        <end position="811"/>
    </location>
</feature>
<accession>A0A2G8JZV7</accession>
<reference evidence="4 5" key="1">
    <citation type="journal article" date="2017" name="PLoS Biol.">
        <title>The sea cucumber genome provides insights into morphological evolution and visceral regeneration.</title>
        <authorList>
            <person name="Zhang X."/>
            <person name="Sun L."/>
            <person name="Yuan J."/>
            <person name="Sun Y."/>
            <person name="Gao Y."/>
            <person name="Zhang L."/>
            <person name="Li S."/>
            <person name="Dai H."/>
            <person name="Hamel J.F."/>
            <person name="Liu C."/>
            <person name="Yu Y."/>
            <person name="Liu S."/>
            <person name="Lin W."/>
            <person name="Guo K."/>
            <person name="Jin S."/>
            <person name="Xu P."/>
            <person name="Storey K.B."/>
            <person name="Huan P."/>
            <person name="Zhang T."/>
            <person name="Zhou Y."/>
            <person name="Zhang J."/>
            <person name="Lin C."/>
            <person name="Li X."/>
            <person name="Xing L."/>
            <person name="Huo D."/>
            <person name="Sun M."/>
            <person name="Wang L."/>
            <person name="Mercier A."/>
            <person name="Li F."/>
            <person name="Yang H."/>
            <person name="Xiang J."/>
        </authorList>
    </citation>
    <scope>NUCLEOTIDE SEQUENCE [LARGE SCALE GENOMIC DNA]</scope>
    <source>
        <strain evidence="4">Shaxun</strain>
        <tissue evidence="4">Muscle</tissue>
    </source>
</reference>
<dbReference type="InterPro" id="IPR017946">
    <property type="entry name" value="PLC-like_Pdiesterase_TIM-brl"/>
</dbReference>
<dbReference type="Pfam" id="PF09279">
    <property type="entry name" value="EF-hand_like"/>
    <property type="match status" value="1"/>
</dbReference>
<dbReference type="AlphaFoldDB" id="A0A2G8JZV7"/>
<feature type="region of interest" description="Disordered" evidence="2">
    <location>
        <begin position="1045"/>
        <end position="1094"/>
    </location>
</feature>
<dbReference type="InterPro" id="IPR011992">
    <property type="entry name" value="EF-hand-dom_pair"/>
</dbReference>
<keyword evidence="1" id="KW-0443">Lipid metabolism</keyword>
<feature type="compositionally biased region" description="Acidic residues" evidence="2">
    <location>
        <begin position="892"/>
        <end position="922"/>
    </location>
</feature>
<dbReference type="EC" id="3.1.4.11" evidence="1"/>
<feature type="compositionally biased region" description="Acidic residues" evidence="2">
    <location>
        <begin position="685"/>
        <end position="697"/>
    </location>
</feature>
<feature type="compositionally biased region" description="Acidic residues" evidence="2">
    <location>
        <begin position="1083"/>
        <end position="1094"/>
    </location>
</feature>
<sequence>MYRTIFGGRNSTLSKIKDQANDDEGPTVFQPIAKLSVKKRKEMPESKVVSQDGLCLCCRIKRYHSKAKEEVEKVKRAQKLKKKKSKKKEGALALDAEIATDTPDEESDDSDNGEEEDDDDSEGGSDIATELDREEYQVDSSGVESVELTAGESSKKEEKSKTLSFYTKLTFPEFSQLFQAFSIRTRKDIKDIFEPFAYKIPNVPTDTSEQPTKTPDVEKAGVPHVTRNILTHTVQYEVSKVLDILATSSITNNSAGPPQAMNIPVMGTEELQSFLQEEQGEELTVLEVAALIRRHEPNKDLRNSELLSFEGFSRLMMDKDNYAFNYEDTSNEPLTSPLSHYYVKSSHNTYLTGHQLRGESSVELYAQVLLTGCRCVELDCWDGDDGWPIIYHGHTLTTKISFKEVVEAINKAAFVTSKYPVILSIENHCSLQQQTRMANIFQEVLGDKLVKNFVFDTDFDEDAYLPSPEALKEKIIVKNKKLKPTDNQETKQKTSKVSPGQQNGEFSDDEDEEELFEDAYDELSSAEDNTSLSVETKKVIAPSESYSEEVIQPSEKSAVGKTKHKRNASGSQSLLALAAAAEEVQKKKKKKEPIISPELSKLINYCQSVKFPGFAEPEEDESEAKSVKKKKTKKGELEEEQDEEDGAKMSKSKKTKKGEGDEDGDSKSKKKKKEKEKKEKKGVEVEELGAEAAEDNDSDSKSKKKTKDKDKKKKSKKEEKKKGEENEESKGDKDLLADGDNGEDEDSEGKSKKKKKEKKEKKKKEEKLKANEAIGEDGEVNADNGDTDTKAKKKSKKDKEDEKKRKKEEKEKKKKEKKKKKGKGNDEEEVIDEVTAEEERLADEDKGEEEKAVVEEKEEEEQENGGQATENGHAVQEEGEEGEANGGVVEGANEEANEGGEESDSDEEDEEEEDQEDEDGEVQEEKQDDVKGDSPETVEDTQNRVSGEEEEEKEEKEEEEKMEGEGKSTEQEREGGAGEDGNDVEGTADTEDDITMSITNGSKDNGQDDQEEDEGSEAVLMEEQEVAAETKEGEIVPEAVVDTEVEVKQEADEKNETGKEEEETVEIGKEEGSNENVESSPFQEEDDWGDLGMW</sequence>
<proteinExistence type="predicted"/>
<comment type="catalytic activity">
    <reaction evidence="1">
        <text>a 1,2-diacyl-sn-glycero-3-phospho-(1D-myo-inositol-4,5-bisphosphate) + H2O = 1D-myo-inositol 1,4,5-trisphosphate + a 1,2-diacyl-sn-glycerol + H(+)</text>
        <dbReference type="Rhea" id="RHEA:33179"/>
        <dbReference type="ChEBI" id="CHEBI:15377"/>
        <dbReference type="ChEBI" id="CHEBI:15378"/>
        <dbReference type="ChEBI" id="CHEBI:17815"/>
        <dbReference type="ChEBI" id="CHEBI:58456"/>
        <dbReference type="ChEBI" id="CHEBI:203600"/>
        <dbReference type="EC" id="3.1.4.11"/>
    </reaction>
</comment>
<feature type="compositionally biased region" description="Basic residues" evidence="2">
    <location>
        <begin position="812"/>
        <end position="822"/>
    </location>
</feature>
<feature type="compositionally biased region" description="Basic residues" evidence="2">
    <location>
        <begin position="751"/>
        <end position="762"/>
    </location>
</feature>
<dbReference type="InterPro" id="IPR000909">
    <property type="entry name" value="PLipase_C_PInositol-sp_X_dom"/>
</dbReference>
<feature type="compositionally biased region" description="Basic and acidic residues" evidence="2">
    <location>
        <begin position="716"/>
        <end position="736"/>
    </location>
</feature>
<feature type="region of interest" description="Disordered" evidence="2">
    <location>
        <begin position="482"/>
        <end position="514"/>
    </location>
</feature>
<protein>
    <recommendedName>
        <fullName evidence="1">Phosphoinositide phospholipase C</fullName>
        <ecNumber evidence="1">3.1.4.11</ecNumber>
    </recommendedName>
</protein>
<dbReference type="GO" id="GO:0007265">
    <property type="term" value="P:Ras protein signal transduction"/>
    <property type="evidence" value="ECO:0007669"/>
    <property type="project" value="TreeGrafter"/>
</dbReference>
<feature type="compositionally biased region" description="Basic and acidic residues" evidence="2">
    <location>
        <begin position="1045"/>
        <end position="1058"/>
    </location>
</feature>
<feature type="compositionally biased region" description="Acidic residues" evidence="2">
    <location>
        <begin position="980"/>
        <end position="994"/>
    </location>
</feature>
<keyword evidence="1" id="KW-0378">Hydrolase</keyword>
<dbReference type="GO" id="GO:0007186">
    <property type="term" value="P:G protein-coupled receptor signaling pathway"/>
    <property type="evidence" value="ECO:0007669"/>
    <property type="project" value="TreeGrafter"/>
</dbReference>
<dbReference type="PROSITE" id="PS50007">
    <property type="entry name" value="PIPLC_X_DOMAIN"/>
    <property type="match status" value="1"/>
</dbReference>
<dbReference type="GO" id="GO:0046488">
    <property type="term" value="P:phosphatidylinositol metabolic process"/>
    <property type="evidence" value="ECO:0007669"/>
    <property type="project" value="TreeGrafter"/>
</dbReference>
<name>A0A2G8JZV7_STIJA</name>
<feature type="compositionally biased region" description="Basic residues" evidence="2">
    <location>
        <begin position="702"/>
        <end position="715"/>
    </location>
</feature>
<feature type="region of interest" description="Disordered" evidence="2">
    <location>
        <begin position="67"/>
        <end position="154"/>
    </location>
</feature>
<feature type="compositionally biased region" description="Acidic residues" evidence="2">
    <location>
        <begin position="1007"/>
        <end position="1018"/>
    </location>
</feature>
<dbReference type="Pfam" id="PF00388">
    <property type="entry name" value="PI-PLC-X"/>
    <property type="match status" value="1"/>
</dbReference>
<dbReference type="PANTHER" id="PTHR10336">
    <property type="entry name" value="PHOSPHOINOSITIDE-SPECIFIC PHOSPHOLIPASE C FAMILY PROTEIN"/>
    <property type="match status" value="1"/>
</dbReference>
<dbReference type="STRING" id="307972.A0A2G8JZV7"/>
<dbReference type="EMBL" id="MRZV01001038">
    <property type="protein sequence ID" value="PIK41235.1"/>
    <property type="molecule type" value="Genomic_DNA"/>
</dbReference>
<feature type="compositionally biased region" description="Polar residues" evidence="2">
    <location>
        <begin position="495"/>
        <end position="504"/>
    </location>
</feature>
<dbReference type="SUPFAM" id="SSF47473">
    <property type="entry name" value="EF-hand"/>
    <property type="match status" value="1"/>
</dbReference>
<dbReference type="InterPro" id="IPR015359">
    <property type="entry name" value="PLC_EF-hand-like"/>
</dbReference>
<evidence type="ECO:0000256" key="1">
    <source>
        <dbReference type="RuleBase" id="RU361133"/>
    </source>
</evidence>
<dbReference type="SUPFAM" id="SSF51695">
    <property type="entry name" value="PLC-like phosphodiesterases"/>
    <property type="match status" value="1"/>
</dbReference>
<evidence type="ECO:0000256" key="2">
    <source>
        <dbReference type="SAM" id="MobiDB-lite"/>
    </source>
</evidence>
<dbReference type="GO" id="GO:0016042">
    <property type="term" value="P:lipid catabolic process"/>
    <property type="evidence" value="ECO:0007669"/>
    <property type="project" value="UniProtKB-KW"/>
</dbReference>
<dbReference type="Proteomes" id="UP000230750">
    <property type="component" value="Unassembled WGS sequence"/>
</dbReference>
<feature type="compositionally biased region" description="Basic and acidic residues" evidence="2">
    <location>
        <begin position="483"/>
        <end position="492"/>
    </location>
</feature>
<feature type="region of interest" description="Disordered" evidence="2">
    <location>
        <begin position="542"/>
        <end position="572"/>
    </location>
</feature>